<evidence type="ECO:0000313" key="3">
    <source>
        <dbReference type="EMBL" id="MFC0253953.1"/>
    </source>
</evidence>
<dbReference type="PROSITE" id="PS50937">
    <property type="entry name" value="HTH_MERR_2"/>
    <property type="match status" value="1"/>
</dbReference>
<reference evidence="3 4" key="1">
    <citation type="submission" date="2024-09" db="EMBL/GenBank/DDBJ databases">
        <authorList>
            <person name="Sun Q."/>
            <person name="Mori K."/>
        </authorList>
    </citation>
    <scope>NUCLEOTIDE SEQUENCE [LARGE SCALE GENOMIC DNA]</scope>
    <source>
        <strain evidence="3 4">CCM 7792</strain>
    </source>
</reference>
<sequence length="150" mass="17037">MKIGELAERTGCLVETIRYYERIGLLPPPDRSPNNYRSYNEGHVERLSFIRHCRALDMTHDEIRVLLALRDRPEQDCIGVNELLDRHIAHVAERIAALSMLEKQLKDLRGSCMAVDATRSCAILQALVTETREAPRQGVTAKPMCAPWAQ</sequence>
<dbReference type="InterPro" id="IPR047057">
    <property type="entry name" value="MerR_fam"/>
</dbReference>
<evidence type="ECO:0000256" key="1">
    <source>
        <dbReference type="ARBA" id="ARBA00023125"/>
    </source>
</evidence>
<dbReference type="SMART" id="SM00422">
    <property type="entry name" value="HTH_MERR"/>
    <property type="match status" value="1"/>
</dbReference>
<dbReference type="PANTHER" id="PTHR30204:SF92">
    <property type="entry name" value="HTH-TYPE TRANSCRIPTIONAL REGULATOR ZNTR"/>
    <property type="match status" value="1"/>
</dbReference>
<protein>
    <submittedName>
        <fullName evidence="3">Cd(II)/Pb(II)-responsive transcriptional regulator</fullName>
    </submittedName>
</protein>
<gene>
    <name evidence="3" type="primary">cadR</name>
    <name evidence="3" type="ORF">ACFFJK_18805</name>
</gene>
<comment type="caution">
    <text evidence="3">The sequence shown here is derived from an EMBL/GenBank/DDBJ whole genome shotgun (WGS) entry which is preliminary data.</text>
</comment>
<keyword evidence="4" id="KW-1185">Reference proteome</keyword>
<name>A0ABV6FK86_9BURK</name>
<evidence type="ECO:0000313" key="4">
    <source>
        <dbReference type="Proteomes" id="UP001589773"/>
    </source>
</evidence>
<accession>A0ABV6FK86</accession>
<dbReference type="PRINTS" id="PR00040">
    <property type="entry name" value="HTHMERR"/>
</dbReference>
<dbReference type="Proteomes" id="UP001589773">
    <property type="component" value="Unassembled WGS sequence"/>
</dbReference>
<dbReference type="RefSeq" id="WP_379681174.1">
    <property type="nucleotide sequence ID" value="NZ_JBHLWP010000017.1"/>
</dbReference>
<dbReference type="InterPro" id="IPR009061">
    <property type="entry name" value="DNA-bd_dom_put_sf"/>
</dbReference>
<dbReference type="NCBIfam" id="TIGR02047">
    <property type="entry name" value="CadR-PbrR"/>
    <property type="match status" value="1"/>
</dbReference>
<proteinExistence type="predicted"/>
<dbReference type="CDD" id="cd04784">
    <property type="entry name" value="HTH_CadR-PbrR"/>
    <property type="match status" value="1"/>
</dbReference>
<feature type="domain" description="HTH merR-type" evidence="2">
    <location>
        <begin position="1"/>
        <end position="69"/>
    </location>
</feature>
<dbReference type="SUPFAM" id="SSF46955">
    <property type="entry name" value="Putative DNA-binding domain"/>
    <property type="match status" value="1"/>
</dbReference>
<dbReference type="InterPro" id="IPR011791">
    <property type="entry name" value="CadR-PbrR"/>
</dbReference>
<dbReference type="Gene3D" id="1.10.1660.10">
    <property type="match status" value="1"/>
</dbReference>
<dbReference type="EMBL" id="JBHLWP010000017">
    <property type="protein sequence ID" value="MFC0253953.1"/>
    <property type="molecule type" value="Genomic_DNA"/>
</dbReference>
<dbReference type="Pfam" id="PF13411">
    <property type="entry name" value="MerR_1"/>
    <property type="match status" value="1"/>
</dbReference>
<dbReference type="InterPro" id="IPR000551">
    <property type="entry name" value="MerR-type_HTH_dom"/>
</dbReference>
<organism evidence="3 4">
    <name type="scientific">Massilia consociata</name>
    <dbReference type="NCBI Taxonomy" id="760117"/>
    <lineage>
        <taxon>Bacteria</taxon>
        <taxon>Pseudomonadati</taxon>
        <taxon>Pseudomonadota</taxon>
        <taxon>Betaproteobacteria</taxon>
        <taxon>Burkholderiales</taxon>
        <taxon>Oxalobacteraceae</taxon>
        <taxon>Telluria group</taxon>
        <taxon>Massilia</taxon>
    </lineage>
</organism>
<keyword evidence="1" id="KW-0238">DNA-binding</keyword>
<dbReference type="PANTHER" id="PTHR30204">
    <property type="entry name" value="REDOX-CYCLING DRUG-SENSING TRANSCRIPTIONAL ACTIVATOR SOXR"/>
    <property type="match status" value="1"/>
</dbReference>
<evidence type="ECO:0000259" key="2">
    <source>
        <dbReference type="PROSITE" id="PS50937"/>
    </source>
</evidence>